<dbReference type="AlphaFoldDB" id="A0A4Q9N2U7"/>
<feature type="domain" description="FAD-binding" evidence="5">
    <location>
        <begin position="194"/>
        <end position="240"/>
    </location>
</feature>
<dbReference type="Proteomes" id="UP000292957">
    <property type="component" value="Unassembled WGS sequence"/>
</dbReference>
<dbReference type="PANTHER" id="PTHR46972">
    <property type="entry name" value="MONOOXYGENASE ASQM-RELATED"/>
    <property type="match status" value="1"/>
</dbReference>
<keyword evidence="1" id="KW-0285">Flavoprotein</keyword>
<dbReference type="OrthoDB" id="655030at2759"/>
<name>A0A4Q9N2U7_9APHY</name>
<dbReference type="PANTHER" id="PTHR46972:SF1">
    <property type="entry name" value="FAD DEPENDENT OXIDOREDUCTASE DOMAIN-CONTAINING PROTEIN"/>
    <property type="match status" value="1"/>
</dbReference>
<dbReference type="GO" id="GO:0071949">
    <property type="term" value="F:FAD binding"/>
    <property type="evidence" value="ECO:0007669"/>
    <property type="project" value="InterPro"/>
</dbReference>
<proteinExistence type="predicted"/>
<keyword evidence="4" id="KW-0503">Monooxygenase</keyword>
<organism evidence="6">
    <name type="scientific">Dichomitus squalens</name>
    <dbReference type="NCBI Taxonomy" id="114155"/>
    <lineage>
        <taxon>Eukaryota</taxon>
        <taxon>Fungi</taxon>
        <taxon>Dikarya</taxon>
        <taxon>Basidiomycota</taxon>
        <taxon>Agaricomycotina</taxon>
        <taxon>Agaricomycetes</taxon>
        <taxon>Polyporales</taxon>
        <taxon>Polyporaceae</taxon>
        <taxon>Dichomitus</taxon>
    </lineage>
</organism>
<dbReference type="GO" id="GO:0004497">
    <property type="term" value="F:monooxygenase activity"/>
    <property type="evidence" value="ECO:0007669"/>
    <property type="project" value="UniProtKB-KW"/>
</dbReference>
<keyword evidence="3" id="KW-0560">Oxidoreductase</keyword>
<keyword evidence="2" id="KW-0274">FAD</keyword>
<reference evidence="6" key="1">
    <citation type="submission" date="2019-01" db="EMBL/GenBank/DDBJ databases">
        <title>Draft genome sequences of three monokaryotic isolates of the white-rot basidiomycete fungus Dichomitus squalens.</title>
        <authorList>
            <consortium name="DOE Joint Genome Institute"/>
            <person name="Lopez S.C."/>
            <person name="Andreopoulos B."/>
            <person name="Pangilinan J."/>
            <person name="Lipzen A."/>
            <person name="Riley R."/>
            <person name="Ahrendt S."/>
            <person name="Ng V."/>
            <person name="Barry K."/>
            <person name="Daum C."/>
            <person name="Grigoriev I.V."/>
            <person name="Hilden K.S."/>
            <person name="Makela M.R."/>
            <person name="de Vries R.P."/>
        </authorList>
    </citation>
    <scope>NUCLEOTIDE SEQUENCE [LARGE SCALE GENOMIC DNA]</scope>
    <source>
        <strain evidence="6">OM18370.1</strain>
    </source>
</reference>
<dbReference type="InterPro" id="IPR036188">
    <property type="entry name" value="FAD/NAD-bd_sf"/>
</dbReference>
<dbReference type="PRINTS" id="PR00420">
    <property type="entry name" value="RNGMNOXGNASE"/>
</dbReference>
<dbReference type="Gene3D" id="3.50.50.60">
    <property type="entry name" value="FAD/NAD(P)-binding domain"/>
    <property type="match status" value="2"/>
</dbReference>
<dbReference type="Pfam" id="PF01494">
    <property type="entry name" value="FAD_binding_3"/>
    <property type="match status" value="2"/>
</dbReference>
<accession>A0A4Q9N2U7</accession>
<dbReference type="SUPFAM" id="SSF51905">
    <property type="entry name" value="FAD/NAD(P)-binding domain"/>
    <property type="match status" value="1"/>
</dbReference>
<evidence type="ECO:0000256" key="4">
    <source>
        <dbReference type="ARBA" id="ARBA00023033"/>
    </source>
</evidence>
<evidence type="ECO:0000313" key="6">
    <source>
        <dbReference type="EMBL" id="TBU34198.1"/>
    </source>
</evidence>
<dbReference type="InterPro" id="IPR002938">
    <property type="entry name" value="FAD-bd"/>
</dbReference>
<dbReference type="EMBL" id="ML143389">
    <property type="protein sequence ID" value="TBU34198.1"/>
    <property type="molecule type" value="Genomic_DNA"/>
</dbReference>
<gene>
    <name evidence="6" type="ORF">BD311DRAFT_861415</name>
</gene>
<evidence type="ECO:0000256" key="3">
    <source>
        <dbReference type="ARBA" id="ARBA00023002"/>
    </source>
</evidence>
<evidence type="ECO:0000256" key="1">
    <source>
        <dbReference type="ARBA" id="ARBA00022630"/>
    </source>
</evidence>
<sequence>MATTTHPRIAIIGRGPGGLTLALTLHRRGVPFTVYERETSADSRARLGGILDLGYESGQRALRENGLGDIFARNSRPEADSTRVYDSSANLLFARDADPNQTPLDIRPEIDRSLLRKILLDAVPANTIKWGHELVSVRDLGDGERELKFTNGNTATVDILVGADGAHSRWDGDGRMRTYIWFPGPADWSDPAEARKVHVSGVTILGDAAQFMSPFGGAGDNLAMLDALELGIVLTDALTDAINSRTSVKGR</sequence>
<feature type="domain" description="FAD-binding" evidence="5">
    <location>
        <begin position="9"/>
        <end position="169"/>
    </location>
</feature>
<evidence type="ECO:0000259" key="5">
    <source>
        <dbReference type="Pfam" id="PF01494"/>
    </source>
</evidence>
<protein>
    <recommendedName>
        <fullName evidence="5">FAD-binding domain-containing protein</fullName>
    </recommendedName>
</protein>
<evidence type="ECO:0000256" key="2">
    <source>
        <dbReference type="ARBA" id="ARBA00022827"/>
    </source>
</evidence>